<dbReference type="HAMAP" id="MF_01930">
    <property type="entry name" value="PurN"/>
    <property type="match status" value="1"/>
</dbReference>
<dbReference type="InterPro" id="IPR001555">
    <property type="entry name" value="GART_AS"/>
</dbReference>
<evidence type="ECO:0000256" key="6">
    <source>
        <dbReference type="HAMAP-Rule" id="MF_01930"/>
    </source>
</evidence>
<protein>
    <recommendedName>
        <fullName evidence="6">Phosphoribosylglycinamide formyltransferase</fullName>
        <ecNumber evidence="6">2.1.2.2</ecNumber>
    </recommendedName>
    <alternativeName>
        <fullName evidence="6">5'-phosphoribosylglycinamide transformylase</fullName>
    </alternativeName>
    <alternativeName>
        <fullName evidence="6">GAR transformylase</fullName>
        <shortName evidence="6">GART</shortName>
    </alternativeName>
</protein>
<dbReference type="InterPro" id="IPR004607">
    <property type="entry name" value="GART"/>
</dbReference>
<dbReference type="Proteomes" id="UP001168167">
    <property type="component" value="Unassembled WGS sequence"/>
</dbReference>
<gene>
    <name evidence="6 8" type="primary">purN</name>
    <name evidence="8" type="ORF">NQX30_07165</name>
</gene>
<keyword evidence="9" id="KW-1185">Reference proteome</keyword>
<dbReference type="SUPFAM" id="SSF53328">
    <property type="entry name" value="Formyltransferase"/>
    <property type="match status" value="1"/>
</dbReference>
<dbReference type="PANTHER" id="PTHR43369">
    <property type="entry name" value="PHOSPHORIBOSYLGLYCINAMIDE FORMYLTRANSFERASE"/>
    <property type="match status" value="1"/>
</dbReference>
<organism evidence="8 9">
    <name type="scientific">Candidatus Doriopsillibacter californiensis</name>
    <dbReference type="NCBI Taxonomy" id="2970740"/>
    <lineage>
        <taxon>Bacteria</taxon>
        <taxon>Pseudomonadati</taxon>
        <taxon>Pseudomonadota</taxon>
        <taxon>Gammaproteobacteria</taxon>
        <taxon>Candidatus Tethybacterales</taxon>
        <taxon>Candidatus Persebacteraceae</taxon>
        <taxon>Candidatus Doriopsillibacter</taxon>
    </lineage>
</organism>
<comment type="pathway">
    <text evidence="1 6">Purine metabolism; IMP biosynthesis via de novo pathway; N(2)-formyl-N(1)-(5-phospho-D-ribosyl)glycinamide from N(1)-(5-phospho-D-ribosyl)glycinamide (10-formyl THF route): step 1/1.</text>
</comment>
<feature type="binding site" evidence="6">
    <location>
        <begin position="13"/>
        <end position="15"/>
    </location>
    <ligand>
        <name>N(1)-(5-phospho-beta-D-ribosyl)glycinamide</name>
        <dbReference type="ChEBI" id="CHEBI:143788"/>
    </ligand>
</feature>
<sequence>MGEGLVVLISGRGSNLQAILKSPVGAQVISVISDDPNASGLDIAQKAGIDTYVVAAADFSVVAEFEEKLVELLQAIAPKIIALAGFMCILTPTIVQSFAGRIVNIHPSLLPNFPGLRTHERALAAGEKEHGCTVHWVIEEIDAGGIIAQKKVPVRVDDTADTLAARVLAEEHRLYPAVLADLLAT</sequence>
<accession>A0ABT7QP89</accession>
<evidence type="ECO:0000256" key="4">
    <source>
        <dbReference type="ARBA" id="ARBA00038440"/>
    </source>
</evidence>
<evidence type="ECO:0000256" key="2">
    <source>
        <dbReference type="ARBA" id="ARBA00022679"/>
    </source>
</evidence>
<dbReference type="EMBL" id="JANQAO010000004">
    <property type="protein sequence ID" value="MDM5148140.1"/>
    <property type="molecule type" value="Genomic_DNA"/>
</dbReference>
<name>A0ABT7QP89_9GAMM</name>
<dbReference type="PROSITE" id="PS00373">
    <property type="entry name" value="GART"/>
    <property type="match status" value="1"/>
</dbReference>
<feature type="binding site" evidence="6">
    <location>
        <position position="104"/>
    </location>
    <ligand>
        <name>(6R)-10-formyltetrahydrofolate</name>
        <dbReference type="ChEBI" id="CHEBI:195366"/>
    </ligand>
</feature>
<comment type="caution">
    <text evidence="6">Lacks conserved residue(s) required for the propagation of feature annotation.</text>
</comment>
<evidence type="ECO:0000313" key="9">
    <source>
        <dbReference type="Proteomes" id="UP001168167"/>
    </source>
</evidence>
<reference evidence="8" key="2">
    <citation type="journal article" date="2023" name="Microbiome">
        <title>Synthase-selected sorting approach identifies a beta-lactone synthase in a nudibranch symbiotic bacterium.</title>
        <authorList>
            <person name="Dzunkova M."/>
            <person name="La Clair J.J."/>
            <person name="Tyml T."/>
            <person name="Doud D."/>
            <person name="Schulz F."/>
            <person name="Piquer-Esteban S."/>
            <person name="Porcel Sanchis D."/>
            <person name="Osborn A."/>
            <person name="Robinson D."/>
            <person name="Louie K.B."/>
            <person name="Bowen B.P."/>
            <person name="Bowers R.M."/>
            <person name="Lee J."/>
            <person name="Arnau V."/>
            <person name="Diaz-Villanueva W."/>
            <person name="Stepanauskas R."/>
            <person name="Gosliner T."/>
            <person name="Date S.V."/>
            <person name="Northen T.R."/>
            <person name="Cheng J.F."/>
            <person name="Burkart M.D."/>
            <person name="Woyke T."/>
        </authorList>
    </citation>
    <scope>NUCLEOTIDE SEQUENCE</scope>
    <source>
        <strain evidence="8">Df01</strain>
    </source>
</reference>
<comment type="similarity">
    <text evidence="4 6">Belongs to the GART family.</text>
</comment>
<evidence type="ECO:0000256" key="5">
    <source>
        <dbReference type="ARBA" id="ARBA00047664"/>
    </source>
</evidence>
<comment type="function">
    <text evidence="6">Catalyzes the transfer of a formyl group from 10-formyltetrahydrofolate to 5-phospho-ribosyl-glycinamide (GAR), producing 5-phospho-ribosyl-N-formylglycinamide (FGAR) and tetrahydrofolate.</text>
</comment>
<keyword evidence="3 6" id="KW-0658">Purine biosynthesis</keyword>
<dbReference type="NCBIfam" id="TIGR00639">
    <property type="entry name" value="PurN"/>
    <property type="match status" value="1"/>
</dbReference>
<evidence type="ECO:0000313" key="8">
    <source>
        <dbReference type="EMBL" id="MDM5148140.1"/>
    </source>
</evidence>
<evidence type="ECO:0000256" key="3">
    <source>
        <dbReference type="ARBA" id="ARBA00022755"/>
    </source>
</evidence>
<dbReference type="EC" id="2.1.2.2" evidence="6"/>
<comment type="caution">
    <text evidence="8">The sequence shown here is derived from an EMBL/GenBank/DDBJ whole genome shotgun (WGS) entry which is preliminary data.</text>
</comment>
<dbReference type="InterPro" id="IPR002376">
    <property type="entry name" value="Formyl_transf_N"/>
</dbReference>
<comment type="catalytic activity">
    <reaction evidence="5 6">
        <text>N(1)-(5-phospho-beta-D-ribosyl)glycinamide + (6R)-10-formyltetrahydrofolate = N(2)-formyl-N(1)-(5-phospho-beta-D-ribosyl)glycinamide + (6S)-5,6,7,8-tetrahydrofolate + H(+)</text>
        <dbReference type="Rhea" id="RHEA:15053"/>
        <dbReference type="ChEBI" id="CHEBI:15378"/>
        <dbReference type="ChEBI" id="CHEBI:57453"/>
        <dbReference type="ChEBI" id="CHEBI:143788"/>
        <dbReference type="ChEBI" id="CHEBI:147286"/>
        <dbReference type="ChEBI" id="CHEBI:195366"/>
        <dbReference type="EC" id="2.1.2.2"/>
    </reaction>
</comment>
<proteinExistence type="inferred from homology"/>
<dbReference type="InterPro" id="IPR036477">
    <property type="entry name" value="Formyl_transf_N_sf"/>
</dbReference>
<dbReference type="Gene3D" id="3.40.50.170">
    <property type="entry name" value="Formyl transferase, N-terminal domain"/>
    <property type="match status" value="1"/>
</dbReference>
<dbReference type="CDD" id="cd08645">
    <property type="entry name" value="FMT_core_GART"/>
    <property type="match status" value="1"/>
</dbReference>
<reference evidence="8" key="1">
    <citation type="submission" date="2022-08" db="EMBL/GenBank/DDBJ databases">
        <authorList>
            <person name="Dzunkova M."/>
            <person name="La Clair J."/>
            <person name="Tyml T."/>
            <person name="Doud D."/>
            <person name="Schulz F."/>
            <person name="Piquer S."/>
            <person name="Porcel Sanchis D."/>
            <person name="Osborn A."/>
            <person name="Robinson D."/>
            <person name="Louie K.B."/>
            <person name="Bowen B.P."/>
            <person name="Bowers R."/>
            <person name="Lee J."/>
            <person name="Arnau Llombart V."/>
            <person name="Diaz Villanueva W."/>
            <person name="Gosliner T."/>
            <person name="Northen T."/>
            <person name="Cheng J.-F."/>
            <person name="Burkart M.D."/>
            <person name="Woyke T."/>
        </authorList>
    </citation>
    <scope>NUCLEOTIDE SEQUENCE</scope>
    <source>
        <strain evidence="8">Df01</strain>
    </source>
</reference>
<feature type="active site" description="Proton donor" evidence="6">
    <location>
        <position position="106"/>
    </location>
</feature>
<feature type="domain" description="Formyl transferase N-terminal" evidence="7">
    <location>
        <begin position="5"/>
        <end position="179"/>
    </location>
</feature>
<evidence type="ECO:0000256" key="1">
    <source>
        <dbReference type="ARBA" id="ARBA00005054"/>
    </source>
</evidence>
<feature type="site" description="Raises pKa of active site His" evidence="6">
    <location>
        <position position="142"/>
    </location>
</feature>
<evidence type="ECO:0000259" key="7">
    <source>
        <dbReference type="Pfam" id="PF00551"/>
    </source>
</evidence>
<dbReference type="PANTHER" id="PTHR43369:SF2">
    <property type="entry name" value="PHOSPHORIBOSYLGLYCINAMIDE FORMYLTRANSFERASE"/>
    <property type="match status" value="1"/>
</dbReference>
<dbReference type="Pfam" id="PF00551">
    <property type="entry name" value="Formyl_trans_N"/>
    <property type="match status" value="1"/>
</dbReference>
<dbReference type="GO" id="GO:0004644">
    <property type="term" value="F:phosphoribosylglycinamide formyltransferase activity"/>
    <property type="evidence" value="ECO:0007669"/>
    <property type="project" value="UniProtKB-EC"/>
</dbReference>
<keyword evidence="2 6" id="KW-0808">Transferase</keyword>